<name>A0A133V2Y5_9EURY</name>
<comment type="similarity">
    <text evidence="4">Belongs to the PEP-utilizing enzyme family.</text>
</comment>
<dbReference type="NCBIfam" id="TIGR01443">
    <property type="entry name" value="intein_Cterm"/>
    <property type="match status" value="1"/>
</dbReference>
<dbReference type="PRINTS" id="PR01736">
    <property type="entry name" value="PHPHTRNFRASE"/>
</dbReference>
<keyword evidence="13" id="KW-0651">Protein splicing</keyword>
<dbReference type="Pfam" id="PF02896">
    <property type="entry name" value="PEP-utilizers_C"/>
    <property type="match status" value="1"/>
</dbReference>
<comment type="caution">
    <text evidence="18">The sequence shown here is derived from an EMBL/GenBank/DDBJ whole genome shotgun (WGS) entry which is preliminary data.</text>
</comment>
<dbReference type="SUPFAM" id="SSF56059">
    <property type="entry name" value="Glutathione synthetase ATP-binding domain-like"/>
    <property type="match status" value="1"/>
</dbReference>
<dbReference type="PANTHER" id="PTHR43030:SF1">
    <property type="entry name" value="PHOSPHOENOLPYRUVATE SYNTHASE"/>
    <property type="match status" value="1"/>
</dbReference>
<dbReference type="GO" id="GO:0005524">
    <property type="term" value="F:ATP binding"/>
    <property type="evidence" value="ECO:0007669"/>
    <property type="project" value="UniProtKB-KW"/>
</dbReference>
<feature type="domain" description="DOD-type homing endonuclease" evidence="17">
    <location>
        <begin position="526"/>
        <end position="672"/>
    </location>
</feature>
<evidence type="ECO:0000259" key="17">
    <source>
        <dbReference type="PROSITE" id="PS50819"/>
    </source>
</evidence>
<dbReference type="NCBIfam" id="TIGR01445">
    <property type="entry name" value="intein_Nterm"/>
    <property type="match status" value="1"/>
</dbReference>
<dbReference type="InterPro" id="IPR002192">
    <property type="entry name" value="PPDK_AMP/ATP-bd"/>
</dbReference>
<dbReference type="InterPro" id="IPR036637">
    <property type="entry name" value="Phosphohistidine_dom_sf"/>
</dbReference>
<dbReference type="PROSITE" id="PS50817">
    <property type="entry name" value="INTEIN_N_TER"/>
    <property type="match status" value="1"/>
</dbReference>
<dbReference type="PROSITE" id="PS50819">
    <property type="entry name" value="INTEIN_ENDONUCLEASE"/>
    <property type="match status" value="1"/>
</dbReference>
<dbReference type="InterPro" id="IPR003586">
    <property type="entry name" value="Hint_dom_C"/>
</dbReference>
<dbReference type="PROSITE" id="PS50818">
    <property type="entry name" value="INTEIN_C_TER"/>
    <property type="match status" value="1"/>
</dbReference>
<evidence type="ECO:0000313" key="19">
    <source>
        <dbReference type="Proteomes" id="UP000070341"/>
    </source>
</evidence>
<comment type="cofactor">
    <cofactor evidence="1">
        <name>Mg(2+)</name>
        <dbReference type="ChEBI" id="CHEBI:18420"/>
    </cofactor>
</comment>
<dbReference type="GO" id="GO:0004519">
    <property type="term" value="F:endonuclease activity"/>
    <property type="evidence" value="ECO:0007669"/>
    <property type="project" value="InterPro"/>
</dbReference>
<dbReference type="SUPFAM" id="SSF51294">
    <property type="entry name" value="Hedgehog/intein (Hint) domain"/>
    <property type="match status" value="1"/>
</dbReference>
<dbReference type="InterPro" id="IPR006141">
    <property type="entry name" value="Intein_N"/>
</dbReference>
<dbReference type="Gene3D" id="3.20.20.60">
    <property type="entry name" value="Phosphoenolpyruvate-binding domains"/>
    <property type="match status" value="1"/>
</dbReference>
<dbReference type="Pfam" id="PF01326">
    <property type="entry name" value="PPDK_N"/>
    <property type="match status" value="1"/>
</dbReference>
<evidence type="ECO:0000256" key="9">
    <source>
        <dbReference type="ARBA" id="ARBA00022777"/>
    </source>
</evidence>
<comment type="pathway">
    <text evidence="3">Carbohydrate biosynthesis; gluconeogenesis.</text>
</comment>
<dbReference type="Gene3D" id="3.30.470.20">
    <property type="entry name" value="ATP-grasp fold, B domain"/>
    <property type="match status" value="1"/>
</dbReference>
<dbReference type="Pfam" id="PF14528">
    <property type="entry name" value="LAGLIDADG_3"/>
    <property type="match status" value="1"/>
</dbReference>
<dbReference type="InterPro" id="IPR008279">
    <property type="entry name" value="PEP-util_enz_mobile_dom"/>
</dbReference>
<keyword evidence="19" id="KW-1185">Reference proteome</keyword>
<comment type="function">
    <text evidence="2">Catalyzes the phosphorylation of pyruvate to phosphoenolpyruvate.</text>
</comment>
<keyword evidence="7" id="KW-0479">Metal-binding</keyword>
<dbReference type="Gene3D" id="2.170.16.10">
    <property type="entry name" value="Hedgehog/Intein (Hint) domain"/>
    <property type="match status" value="2"/>
</dbReference>
<dbReference type="Pfam" id="PF14890">
    <property type="entry name" value="Intein_splicing"/>
    <property type="match status" value="1"/>
</dbReference>
<dbReference type="InterPro" id="IPR040442">
    <property type="entry name" value="Pyrv_kinase-like_dom_sf"/>
</dbReference>
<dbReference type="SMART" id="SM00306">
    <property type="entry name" value="HintN"/>
    <property type="match status" value="1"/>
</dbReference>
<keyword evidence="10" id="KW-0068">Autocatalytic cleavage</keyword>
<dbReference type="SMART" id="SM00305">
    <property type="entry name" value="HintC"/>
    <property type="match status" value="1"/>
</dbReference>
<dbReference type="InterPro" id="IPR013815">
    <property type="entry name" value="ATP_grasp_subdomain_1"/>
</dbReference>
<evidence type="ECO:0000256" key="1">
    <source>
        <dbReference type="ARBA" id="ARBA00001946"/>
    </source>
</evidence>
<dbReference type="InterPro" id="IPR006319">
    <property type="entry name" value="PEP_synth"/>
</dbReference>
<dbReference type="InterPro" id="IPR023151">
    <property type="entry name" value="PEP_util_CS"/>
</dbReference>
<reference evidence="18 19" key="1">
    <citation type="journal article" date="2016" name="Sci. Rep.">
        <title>Metabolic traits of an uncultured archaeal lineage -MSBL1- from brine pools of the Red Sea.</title>
        <authorList>
            <person name="Mwirichia R."/>
            <person name="Alam I."/>
            <person name="Rashid M."/>
            <person name="Vinu M."/>
            <person name="Ba-Alawi W."/>
            <person name="Anthony Kamau A."/>
            <person name="Kamanda Ngugi D."/>
            <person name="Goker M."/>
            <person name="Klenk H.P."/>
            <person name="Bajic V."/>
            <person name="Stingl U."/>
        </authorList>
    </citation>
    <scope>NUCLEOTIDE SEQUENCE [LARGE SCALE GENOMIC DNA]</scope>
    <source>
        <strain evidence="18">SCGC-AAA259M10</strain>
    </source>
</reference>
<keyword evidence="6" id="KW-0808">Transferase</keyword>
<keyword evidence="8" id="KW-0547">Nucleotide-binding</keyword>
<dbReference type="UniPathway" id="UPA00138"/>
<dbReference type="GO" id="GO:0008986">
    <property type="term" value="F:pyruvate, water dikinase activity"/>
    <property type="evidence" value="ECO:0007669"/>
    <property type="project" value="UniProtKB-EC"/>
</dbReference>
<dbReference type="InterPro" id="IPR003587">
    <property type="entry name" value="Hint_dom_N"/>
</dbReference>
<organism evidence="18 19">
    <name type="scientific">candidate division MSBL1 archaeon SCGC-AAA259M10</name>
    <dbReference type="NCBI Taxonomy" id="1698270"/>
    <lineage>
        <taxon>Archaea</taxon>
        <taxon>Methanobacteriati</taxon>
        <taxon>Methanobacteriota</taxon>
        <taxon>candidate division MSBL1</taxon>
    </lineage>
</organism>
<dbReference type="FunFam" id="3.30.1490.20:FF:000010">
    <property type="entry name" value="Phosphoenolpyruvate synthase"/>
    <property type="match status" value="1"/>
</dbReference>
<dbReference type="Gene3D" id="3.30.1490.20">
    <property type="entry name" value="ATP-grasp fold, A domain"/>
    <property type="match status" value="1"/>
</dbReference>
<dbReference type="PANTHER" id="PTHR43030">
    <property type="entry name" value="PHOSPHOENOLPYRUVATE SYNTHASE"/>
    <property type="match status" value="1"/>
</dbReference>
<dbReference type="Proteomes" id="UP000070341">
    <property type="component" value="Unassembled WGS sequence"/>
</dbReference>
<keyword evidence="9" id="KW-0418">Kinase</keyword>
<dbReference type="SUPFAM" id="SSF51621">
    <property type="entry name" value="Phosphoenolpyruvate/pyruvate domain"/>
    <property type="match status" value="1"/>
</dbReference>
<evidence type="ECO:0000256" key="7">
    <source>
        <dbReference type="ARBA" id="ARBA00022723"/>
    </source>
</evidence>
<accession>A0A133V2Y5</accession>
<dbReference type="InterPro" id="IPR027434">
    <property type="entry name" value="Homing_endonucl"/>
</dbReference>
<dbReference type="GO" id="GO:0006094">
    <property type="term" value="P:gluconeogenesis"/>
    <property type="evidence" value="ECO:0007669"/>
    <property type="project" value="UniProtKB-UniPathway"/>
</dbReference>
<dbReference type="InterPro" id="IPR004042">
    <property type="entry name" value="Intein_endonuc_central"/>
</dbReference>
<dbReference type="PATRIC" id="fig|1698270.3.peg.376"/>
<evidence type="ECO:0000256" key="5">
    <source>
        <dbReference type="ARBA" id="ARBA00011996"/>
    </source>
</evidence>
<gene>
    <name evidence="18" type="ORF">AKJ40_00530</name>
</gene>
<dbReference type="Pfam" id="PF00391">
    <property type="entry name" value="PEP-utilizers"/>
    <property type="match status" value="1"/>
</dbReference>
<protein>
    <recommendedName>
        <fullName evidence="16">Probable phosphoenolpyruvate synthase</fullName>
        <ecNumber evidence="5">2.7.9.2</ecNumber>
    </recommendedName>
    <alternativeName>
        <fullName evidence="14">Pyruvate, water dikinase</fullName>
    </alternativeName>
</protein>
<evidence type="ECO:0000256" key="3">
    <source>
        <dbReference type="ARBA" id="ARBA00004742"/>
    </source>
</evidence>
<dbReference type="Gene3D" id="3.50.30.10">
    <property type="entry name" value="Phosphohistidine domain"/>
    <property type="match status" value="2"/>
</dbReference>
<evidence type="ECO:0000256" key="11">
    <source>
        <dbReference type="ARBA" id="ARBA00022840"/>
    </source>
</evidence>
<evidence type="ECO:0000256" key="10">
    <source>
        <dbReference type="ARBA" id="ARBA00022813"/>
    </source>
</evidence>
<evidence type="ECO:0000256" key="16">
    <source>
        <dbReference type="ARBA" id="ARBA00071420"/>
    </source>
</evidence>
<dbReference type="InterPro" id="IPR036844">
    <property type="entry name" value="Hint_dom_sf"/>
</dbReference>
<dbReference type="CDD" id="cd00081">
    <property type="entry name" value="Hint"/>
    <property type="match status" value="1"/>
</dbReference>
<dbReference type="GO" id="GO:0046872">
    <property type="term" value="F:metal ion binding"/>
    <property type="evidence" value="ECO:0007669"/>
    <property type="project" value="UniProtKB-KW"/>
</dbReference>
<evidence type="ECO:0000256" key="15">
    <source>
        <dbReference type="ARBA" id="ARBA00047700"/>
    </source>
</evidence>
<evidence type="ECO:0000256" key="6">
    <source>
        <dbReference type="ARBA" id="ARBA00022679"/>
    </source>
</evidence>
<sequence>MKNVVWFEDLSKSDVGIAGGKGASLGEMIKTGLPVPDGFAVTAQAYEKFVTEAGIIDEINDLLKKVDVDNSEALSETGEKIRNTILNAEMPEDVRKDIIKAYNELSERTGEEDVSVAVRSSATAEDMPDASFAGQQETYLHIKGEENLIKNVQKCWSSLFTDRAIFYREKNNYAHEDVLISVPIQKMVNAEKAGVLFTSHPSTGEEDKVVIEANWGLGETVVSGSVTPDTYVVDKKTKKIIEKTIGTKEAMIVRNPETGTTIEKSTPSEKREAQVIDEEEAAELAELGAKLQEHYGRPQDAEWAEEDGKIYLVQSRPITVLYKEEEEKEEKETEEAEILLKGLGASPGRASGKVKTIPDVKEIGRVKEGDILVAEMTAPDWVPAMRRAAAIVTDEGGTTCFTGDTRVLTDRGILPIDEIYNMEESNIRVLTVNPDSLTTEWKSVLGSTKRTSQVWEVSVSQTGRSKRNTLKATPDHGMMIFEDRKLIEKELRDVIDESEMVSAVDFIPTPIAHDGGEVHSEDLAYLSGALASDGCIELSSRRGRVTFRQKNTLEKSEFIDTVRKNFRQEFGTELVDRGEDESVGVIRGNKVNGKANRYECQRKEPAERLLDIENNLQEFILRAEKEIVASFLAGFIDGDGSFNDSHENGRVHIYANDEMAEAIILACLRLRILPQVYENRNIYNIQIVEGLEKILELTHRVGGKLKDKTLGTKLLPARQILQDIVDQVNTRGKTKPYVQKNLLIDSDKLEDRTLPELSGKEKEELERLINSDLRGRRIKKVQELGEKPVYNLEVEDNHNYVVFTEHLTPILVHNCHAAIVSRELGTPAVVGTGNATEILEDEMEVTVDGTSGAVYKGIEKVEEKVEEKAPTREVAPSIITTGTEVKVNISLPDIAKKVSEETQADGVGLLRAEHMLLTIGKHPRKILEEGGEDLMIEQFSEGVRTVAKEFSPKSVWYRTLDLKTAEFKNLEGGEEEPDEPNPMIGWRGVRRFVDPDYPKEQEILKIELKALKKVAEEGYTNVGVMLPMAQHPEELKRFKRVAREVGLEPHEDIDVGIMIEIPAAALIIDEFIEEGIDFVSFGTNDLTQFTLAVDRDNERIAKLYDERHPAVQRLIREVIEKCNEAGVESSVCGQAGSYPDVVEKLVNYGITSVSANPDAVKEVRRMVDRTERKLMLKNARERLKNKD</sequence>
<dbReference type="InterPro" id="IPR030934">
    <property type="entry name" value="Intein_C"/>
</dbReference>
<dbReference type="PRINTS" id="PR00379">
    <property type="entry name" value="INTEIN"/>
</dbReference>
<dbReference type="SUPFAM" id="SSF55608">
    <property type="entry name" value="Homing endonucleases"/>
    <property type="match status" value="1"/>
</dbReference>
<dbReference type="InterPro" id="IPR015813">
    <property type="entry name" value="Pyrv/PenolPyrv_kinase-like_dom"/>
</dbReference>
<dbReference type="PROSITE" id="PS00742">
    <property type="entry name" value="PEP_ENZYMES_2"/>
    <property type="match status" value="1"/>
</dbReference>
<evidence type="ECO:0000256" key="4">
    <source>
        <dbReference type="ARBA" id="ARBA00007837"/>
    </source>
</evidence>
<dbReference type="GO" id="GO:0016539">
    <property type="term" value="P:intein-mediated protein splicing"/>
    <property type="evidence" value="ECO:0007669"/>
    <property type="project" value="InterPro"/>
</dbReference>
<evidence type="ECO:0000256" key="14">
    <source>
        <dbReference type="ARBA" id="ARBA00033470"/>
    </source>
</evidence>
<comment type="catalytic activity">
    <reaction evidence="15">
        <text>pyruvate + ATP + H2O = phosphoenolpyruvate + AMP + phosphate + 2 H(+)</text>
        <dbReference type="Rhea" id="RHEA:11364"/>
        <dbReference type="ChEBI" id="CHEBI:15361"/>
        <dbReference type="ChEBI" id="CHEBI:15377"/>
        <dbReference type="ChEBI" id="CHEBI:15378"/>
        <dbReference type="ChEBI" id="CHEBI:30616"/>
        <dbReference type="ChEBI" id="CHEBI:43474"/>
        <dbReference type="ChEBI" id="CHEBI:58702"/>
        <dbReference type="ChEBI" id="CHEBI:456215"/>
        <dbReference type="EC" id="2.7.9.2"/>
    </reaction>
</comment>
<evidence type="ECO:0000256" key="13">
    <source>
        <dbReference type="ARBA" id="ARBA00023000"/>
    </source>
</evidence>
<dbReference type="EC" id="2.7.9.2" evidence="5"/>
<dbReference type="InterPro" id="IPR004860">
    <property type="entry name" value="LAGLIDADG_dom"/>
</dbReference>
<evidence type="ECO:0000256" key="8">
    <source>
        <dbReference type="ARBA" id="ARBA00022741"/>
    </source>
</evidence>
<dbReference type="InterPro" id="IPR000121">
    <property type="entry name" value="PEP_util_C"/>
</dbReference>
<keyword evidence="11" id="KW-0067">ATP-binding</keyword>
<keyword evidence="12" id="KW-0460">Magnesium</keyword>
<proteinExistence type="inferred from homology"/>
<dbReference type="Gene3D" id="3.10.28.10">
    <property type="entry name" value="Homing endonucleases"/>
    <property type="match status" value="1"/>
</dbReference>
<dbReference type="EMBL" id="LHXU01000003">
    <property type="protein sequence ID" value="KXB00808.1"/>
    <property type="molecule type" value="Genomic_DNA"/>
</dbReference>
<dbReference type="SUPFAM" id="SSF52009">
    <property type="entry name" value="Phosphohistidine domain"/>
    <property type="match status" value="2"/>
</dbReference>
<evidence type="ECO:0000256" key="2">
    <source>
        <dbReference type="ARBA" id="ARBA00002988"/>
    </source>
</evidence>
<dbReference type="AlphaFoldDB" id="A0A133V2Y5"/>
<evidence type="ECO:0000256" key="12">
    <source>
        <dbReference type="ARBA" id="ARBA00022842"/>
    </source>
</evidence>
<dbReference type="InterPro" id="IPR006142">
    <property type="entry name" value="INTEIN"/>
</dbReference>
<evidence type="ECO:0000313" key="18">
    <source>
        <dbReference type="EMBL" id="KXB00808.1"/>
    </source>
</evidence>